<organism evidence="1 2">
    <name type="scientific">Lactarius akahatsu</name>
    <dbReference type="NCBI Taxonomy" id="416441"/>
    <lineage>
        <taxon>Eukaryota</taxon>
        <taxon>Fungi</taxon>
        <taxon>Dikarya</taxon>
        <taxon>Basidiomycota</taxon>
        <taxon>Agaricomycotina</taxon>
        <taxon>Agaricomycetes</taxon>
        <taxon>Russulales</taxon>
        <taxon>Russulaceae</taxon>
        <taxon>Lactarius</taxon>
    </lineage>
</organism>
<keyword evidence="2" id="KW-1185">Reference proteome</keyword>
<proteinExistence type="predicted"/>
<gene>
    <name evidence="1" type="ORF">EDB92DRAFT_1970486</name>
</gene>
<evidence type="ECO:0000313" key="2">
    <source>
        <dbReference type="Proteomes" id="UP001201163"/>
    </source>
</evidence>
<protein>
    <submittedName>
        <fullName evidence="1">Uncharacterized protein</fullName>
    </submittedName>
</protein>
<dbReference type="EMBL" id="JAKELL010000012">
    <property type="protein sequence ID" value="KAH8995326.1"/>
    <property type="molecule type" value="Genomic_DNA"/>
</dbReference>
<comment type="caution">
    <text evidence="1">The sequence shown here is derived from an EMBL/GenBank/DDBJ whole genome shotgun (WGS) entry which is preliminary data.</text>
</comment>
<accession>A0AAD4LKH4</accession>
<dbReference type="Proteomes" id="UP001201163">
    <property type="component" value="Unassembled WGS sequence"/>
</dbReference>
<name>A0AAD4LKH4_9AGAM</name>
<reference evidence="1" key="1">
    <citation type="submission" date="2022-01" db="EMBL/GenBank/DDBJ databases">
        <title>Comparative genomics reveals a dynamic genome evolution in the ectomycorrhizal milk-cap (Lactarius) mushrooms.</title>
        <authorList>
            <consortium name="DOE Joint Genome Institute"/>
            <person name="Lebreton A."/>
            <person name="Tang N."/>
            <person name="Kuo A."/>
            <person name="LaButti K."/>
            <person name="Drula E."/>
            <person name="Barry K."/>
            <person name="Clum A."/>
            <person name="Lipzen A."/>
            <person name="Mousain D."/>
            <person name="Ng V."/>
            <person name="Wang R."/>
            <person name="Wang X."/>
            <person name="Dai Y."/>
            <person name="Henrissat B."/>
            <person name="Grigoriev I.V."/>
            <person name="Guerin-Laguette A."/>
            <person name="Yu F."/>
            <person name="Martin F.M."/>
        </authorList>
    </citation>
    <scope>NUCLEOTIDE SEQUENCE</scope>
    <source>
        <strain evidence="1">QP</strain>
    </source>
</reference>
<sequence length="234" mass="26379">MAQLFRNPRSGNDWTANELSAYNITVVPQSKEVFFGTIDFPDPTDPSLAGFMATESRQHVADTDKRTKQLLHYLDLAMEPKIGQEAAVDNFAAELLKCLGYDDENRIVFIRHAIPFLICGENLVAQTDVCVMDDNEILLLLQEDKRLSNMIDPEPQNANLTCLTMVGTTPIFYKITVTASLSKAVQTGTYPETETHVLRYVPALPRRNSEGMRPLPNRLEILRCLEAFKRFLGN</sequence>
<evidence type="ECO:0000313" key="1">
    <source>
        <dbReference type="EMBL" id="KAH8995326.1"/>
    </source>
</evidence>
<dbReference type="AlphaFoldDB" id="A0AAD4LKH4"/>